<dbReference type="PANTHER" id="PTHR43298">
    <property type="entry name" value="MULTIDRUG RESISTANCE PROTEIN NORM-RELATED"/>
    <property type="match status" value="1"/>
</dbReference>
<evidence type="ECO:0000313" key="2">
    <source>
        <dbReference type="EMBL" id="ARN22453.1"/>
    </source>
</evidence>
<dbReference type="EMBL" id="CP015118">
    <property type="protein sequence ID" value="ARN22453.1"/>
    <property type="molecule type" value="Genomic_DNA"/>
</dbReference>
<sequence>MTPSLRHSAGRILPLAWPVLVGQLAVLAFGTVDTVLVARASATDLAALAIGGAAYITVFIGLMGVVLAIGPIAGQLFGAKQLRDAGRQLHQAGWLALALSVVGCAVMLFPQPFLALSRASPEVGEKVRGYLAALAFALPPALLFTAFRGFNTSVSRPKIVMAVQLGGLAMKVPLSAWLVFGGLGLQPLGAVGCGIATAIVMWGQLAIAWWVIHRDPFYAPFGLHDGGIARPDRESQKALVRLGVPMGLSVLIEVTGFTFMAFFIARMGTTAVAGHQLAANLIAMLFMVPLSLGNATATLVAQRIGAADMPDARRLGWHGLQIALLVAALLGSGVYLAREGVLGLYTSDAAIIAAALPLLAWVAVFHIADAGQALTSFVLRAHRVTTVPLLIYAFAIWGVGLAGGYVLAFDTFGSTPPALLGARGFWAAATAGLAVAALGLGAFLQWVLRQRAADAAA</sequence>
<organism evidence="2 3">
    <name type="scientific">Piscinibacter gummiphilus</name>
    <dbReference type="NCBI Taxonomy" id="946333"/>
    <lineage>
        <taxon>Bacteria</taxon>
        <taxon>Pseudomonadati</taxon>
        <taxon>Pseudomonadota</taxon>
        <taxon>Betaproteobacteria</taxon>
        <taxon>Burkholderiales</taxon>
        <taxon>Sphaerotilaceae</taxon>
        <taxon>Piscinibacter</taxon>
    </lineage>
</organism>
<dbReference type="STRING" id="946333.A4W93_22500"/>
<dbReference type="InterPro" id="IPR002528">
    <property type="entry name" value="MATE_fam"/>
</dbReference>
<dbReference type="PANTHER" id="PTHR43298:SF2">
    <property type="entry name" value="FMN_FAD EXPORTER YEEO-RELATED"/>
    <property type="match status" value="1"/>
</dbReference>
<dbReference type="KEGG" id="rgu:A4W93_22500"/>
<dbReference type="RefSeq" id="WP_085752754.1">
    <property type="nucleotide sequence ID" value="NZ_BSPR01000020.1"/>
</dbReference>
<dbReference type="OrthoDB" id="9780160at2"/>
<proteinExistence type="predicted"/>
<accession>A0A1W6LDZ6</accession>
<keyword evidence="3" id="KW-1185">Reference proteome</keyword>
<reference evidence="2 3" key="1">
    <citation type="submission" date="2016-04" db="EMBL/GenBank/DDBJ databases">
        <title>Complete genome sequence of natural rubber-degrading, novel Gram-negative bacterium, Rhizobacter gummiphilus strain NS21.</title>
        <authorList>
            <person name="Tabata M."/>
            <person name="Kasai D."/>
            <person name="Fukuda M."/>
        </authorList>
    </citation>
    <scope>NUCLEOTIDE SEQUENCE [LARGE SCALE GENOMIC DNA]</scope>
    <source>
        <strain evidence="2 3">NS21</strain>
    </source>
</reference>
<evidence type="ECO:0000313" key="3">
    <source>
        <dbReference type="Proteomes" id="UP000193427"/>
    </source>
</evidence>
<keyword evidence="1" id="KW-0813">Transport</keyword>
<evidence type="ECO:0000256" key="1">
    <source>
        <dbReference type="ARBA" id="ARBA00022448"/>
    </source>
</evidence>
<dbReference type="CDD" id="cd13131">
    <property type="entry name" value="MATE_NorM_like"/>
    <property type="match status" value="1"/>
</dbReference>
<gene>
    <name evidence="2" type="ORF">A4W93_22500</name>
</gene>
<dbReference type="GO" id="GO:0015297">
    <property type="term" value="F:antiporter activity"/>
    <property type="evidence" value="ECO:0007669"/>
    <property type="project" value="InterPro"/>
</dbReference>
<dbReference type="Pfam" id="PF01554">
    <property type="entry name" value="MatE"/>
    <property type="match status" value="2"/>
</dbReference>
<dbReference type="GO" id="GO:0042910">
    <property type="term" value="F:xenobiotic transmembrane transporter activity"/>
    <property type="evidence" value="ECO:0007669"/>
    <property type="project" value="InterPro"/>
</dbReference>
<name>A0A1W6LDZ6_9BURK</name>
<dbReference type="NCBIfam" id="TIGR00797">
    <property type="entry name" value="matE"/>
    <property type="match status" value="1"/>
</dbReference>
<dbReference type="Proteomes" id="UP000193427">
    <property type="component" value="Chromosome"/>
</dbReference>
<dbReference type="GO" id="GO:0005886">
    <property type="term" value="C:plasma membrane"/>
    <property type="evidence" value="ECO:0007669"/>
    <property type="project" value="TreeGrafter"/>
</dbReference>
<dbReference type="AlphaFoldDB" id="A0A1W6LDZ6"/>
<dbReference type="InterPro" id="IPR050222">
    <property type="entry name" value="MATE_MdtK"/>
</dbReference>
<protein>
    <submittedName>
        <fullName evidence="2">MATE family efflux transporter</fullName>
    </submittedName>
</protein>